<reference evidence="1 2" key="1">
    <citation type="submission" date="2023-07" db="EMBL/GenBank/DDBJ databases">
        <title>Comparative genomics of wheat-associated soil bacteria to identify genetic determinants of phenazine resistance.</title>
        <authorList>
            <person name="Mouncey N."/>
        </authorList>
    </citation>
    <scope>NUCLEOTIDE SEQUENCE [LARGE SCALE GENOMIC DNA]</scope>
    <source>
        <strain evidence="1 2">W2I16</strain>
    </source>
</reference>
<comment type="caution">
    <text evidence="1">The sequence shown here is derived from an EMBL/GenBank/DDBJ whole genome shotgun (WGS) entry which is preliminary data.</text>
</comment>
<gene>
    <name evidence="1" type="ORF">QFZ49_000531</name>
</gene>
<dbReference type="EMBL" id="JAUSZS010000002">
    <property type="protein sequence ID" value="MDQ0930624.1"/>
    <property type="molecule type" value="Genomic_DNA"/>
</dbReference>
<protein>
    <submittedName>
        <fullName evidence="1">Uncharacterized protein</fullName>
    </submittedName>
</protein>
<proteinExistence type="predicted"/>
<keyword evidence="2" id="KW-1185">Reference proteome</keyword>
<organism evidence="1 2">
    <name type="scientific">Streptomyces turgidiscabies</name>
    <dbReference type="NCBI Taxonomy" id="85558"/>
    <lineage>
        <taxon>Bacteria</taxon>
        <taxon>Bacillati</taxon>
        <taxon>Actinomycetota</taxon>
        <taxon>Actinomycetes</taxon>
        <taxon>Kitasatosporales</taxon>
        <taxon>Streptomycetaceae</taxon>
        <taxon>Streptomyces</taxon>
    </lineage>
</organism>
<evidence type="ECO:0000313" key="1">
    <source>
        <dbReference type="EMBL" id="MDQ0930624.1"/>
    </source>
</evidence>
<sequence>MSPGTSVPCLTLWPHWPTPPERHCDAPCRSHEIRFTTGLKPDALRMKLGSHPAPGVVAEG</sequence>
<name>A0ABU0RF56_9ACTN</name>
<evidence type="ECO:0000313" key="2">
    <source>
        <dbReference type="Proteomes" id="UP001223072"/>
    </source>
</evidence>
<accession>A0ABU0RF56</accession>
<dbReference type="Proteomes" id="UP001223072">
    <property type="component" value="Unassembled WGS sequence"/>
</dbReference>